<dbReference type="PANTHER" id="PTHR38471:SF2">
    <property type="entry name" value="FOUR HELIX BUNDLE PROTEIN"/>
    <property type="match status" value="1"/>
</dbReference>
<dbReference type="SUPFAM" id="SSF158446">
    <property type="entry name" value="IVS-encoded protein-like"/>
    <property type="match status" value="1"/>
</dbReference>
<dbReference type="NCBIfam" id="NF008911">
    <property type="entry name" value="PRK12275.1-2"/>
    <property type="match status" value="1"/>
</dbReference>
<dbReference type="Gene3D" id="1.20.1440.60">
    <property type="entry name" value="23S rRNA-intervening sequence"/>
    <property type="match status" value="1"/>
</dbReference>
<accession>A0A7V4TYN1</accession>
<dbReference type="AlphaFoldDB" id="A0A7V4TYN1"/>
<dbReference type="CDD" id="cd16377">
    <property type="entry name" value="23S_rRNA_IVP_like"/>
    <property type="match status" value="1"/>
</dbReference>
<dbReference type="InterPro" id="IPR012657">
    <property type="entry name" value="23S_rRNA-intervening_sequence"/>
</dbReference>
<protein>
    <submittedName>
        <fullName evidence="1">Four helix bundle protein</fullName>
    </submittedName>
</protein>
<dbReference type="NCBIfam" id="TIGR02436">
    <property type="entry name" value="four helix bundle protein"/>
    <property type="match status" value="1"/>
</dbReference>
<dbReference type="Proteomes" id="UP000885779">
    <property type="component" value="Unassembled WGS sequence"/>
</dbReference>
<dbReference type="Pfam" id="PF05635">
    <property type="entry name" value="23S_rRNA_IVP"/>
    <property type="match status" value="1"/>
</dbReference>
<dbReference type="PANTHER" id="PTHR38471">
    <property type="entry name" value="FOUR HELIX BUNDLE PROTEIN"/>
    <property type="match status" value="1"/>
</dbReference>
<organism evidence="1">
    <name type="scientific">Caldithrix abyssi</name>
    <dbReference type="NCBI Taxonomy" id="187145"/>
    <lineage>
        <taxon>Bacteria</taxon>
        <taxon>Pseudomonadati</taxon>
        <taxon>Calditrichota</taxon>
        <taxon>Calditrichia</taxon>
        <taxon>Calditrichales</taxon>
        <taxon>Calditrichaceae</taxon>
        <taxon>Caldithrix</taxon>
    </lineage>
</organism>
<reference evidence="1" key="1">
    <citation type="journal article" date="2020" name="mSystems">
        <title>Genome- and Community-Level Interaction Insights into Carbon Utilization and Element Cycling Functions of Hydrothermarchaeota in Hydrothermal Sediment.</title>
        <authorList>
            <person name="Zhou Z."/>
            <person name="Liu Y."/>
            <person name="Xu W."/>
            <person name="Pan J."/>
            <person name="Luo Z.H."/>
            <person name="Li M."/>
        </authorList>
    </citation>
    <scope>NUCLEOTIDE SEQUENCE [LARGE SCALE GENOMIC DNA]</scope>
    <source>
        <strain evidence="1">HyVt-577</strain>
    </source>
</reference>
<comment type="caution">
    <text evidence="1">The sequence shown here is derived from an EMBL/GenBank/DDBJ whole genome shotgun (WGS) entry which is preliminary data.</text>
</comment>
<name>A0A7V4TYN1_CALAY</name>
<gene>
    <name evidence="1" type="ORF">ENK44_03960</name>
</gene>
<proteinExistence type="predicted"/>
<dbReference type="EMBL" id="DRQG01000034">
    <property type="protein sequence ID" value="HGY54836.1"/>
    <property type="molecule type" value="Genomic_DNA"/>
</dbReference>
<sequence>MLRNYKDLVVWQKAYSLCLDVYKLTKQFPDEEKYGLTSQIKRAAVSIPSNIAEGYGRKTTKEYIQFLYIAYGSLCELETQLMLAKDLKYSRNMKEDTYIENLMEVERMLKSLIKSLEKKISVKKSS</sequence>
<dbReference type="InterPro" id="IPR036583">
    <property type="entry name" value="23S_rRNA_IVS_sf"/>
</dbReference>
<evidence type="ECO:0000313" key="1">
    <source>
        <dbReference type="EMBL" id="HGY54836.1"/>
    </source>
</evidence>